<keyword evidence="3" id="KW-1185">Reference proteome</keyword>
<organism evidence="2 3">
    <name type="scientific">Gigaspora margarita</name>
    <dbReference type="NCBI Taxonomy" id="4874"/>
    <lineage>
        <taxon>Eukaryota</taxon>
        <taxon>Fungi</taxon>
        <taxon>Fungi incertae sedis</taxon>
        <taxon>Mucoromycota</taxon>
        <taxon>Glomeromycotina</taxon>
        <taxon>Glomeromycetes</taxon>
        <taxon>Diversisporales</taxon>
        <taxon>Gigasporaceae</taxon>
        <taxon>Gigaspora</taxon>
    </lineage>
</organism>
<dbReference type="Pfam" id="PF07714">
    <property type="entry name" value="PK_Tyr_Ser-Thr"/>
    <property type="match status" value="1"/>
</dbReference>
<dbReference type="InterPro" id="IPR006597">
    <property type="entry name" value="Sel1-like"/>
</dbReference>
<dbReference type="Pfam" id="PF08238">
    <property type="entry name" value="Sel1"/>
    <property type="match status" value="2"/>
</dbReference>
<evidence type="ECO:0000313" key="3">
    <source>
        <dbReference type="Proteomes" id="UP000789901"/>
    </source>
</evidence>
<dbReference type="InterPro" id="IPR001245">
    <property type="entry name" value="Ser-Thr/Tyr_kinase_cat_dom"/>
</dbReference>
<accession>A0ABN7UR33</accession>
<name>A0ABN7UR33_GIGMA</name>
<dbReference type="InterPro" id="IPR008266">
    <property type="entry name" value="Tyr_kinase_AS"/>
</dbReference>
<dbReference type="SMART" id="SM00671">
    <property type="entry name" value="SEL1"/>
    <property type="match status" value="2"/>
</dbReference>
<dbReference type="EMBL" id="CAJVQB010005244">
    <property type="protein sequence ID" value="CAG8656742.1"/>
    <property type="molecule type" value="Genomic_DNA"/>
</dbReference>
<feature type="domain" description="Protein kinase" evidence="1">
    <location>
        <begin position="188"/>
        <end position="481"/>
    </location>
</feature>
<dbReference type="SUPFAM" id="SSF81901">
    <property type="entry name" value="HCP-like"/>
    <property type="match status" value="1"/>
</dbReference>
<dbReference type="InterPro" id="IPR011990">
    <property type="entry name" value="TPR-like_helical_dom_sf"/>
</dbReference>
<evidence type="ECO:0000313" key="2">
    <source>
        <dbReference type="EMBL" id="CAG8656742.1"/>
    </source>
</evidence>
<dbReference type="Gene3D" id="1.10.510.10">
    <property type="entry name" value="Transferase(Phosphotransferase) domain 1"/>
    <property type="match status" value="1"/>
</dbReference>
<protein>
    <submittedName>
        <fullName evidence="2">34323_t:CDS:1</fullName>
    </submittedName>
</protein>
<dbReference type="InterPro" id="IPR036537">
    <property type="entry name" value="Adaptor_Cbl_N_dom_sf"/>
</dbReference>
<dbReference type="InterPro" id="IPR059179">
    <property type="entry name" value="MLKL-like_MCAfunc"/>
</dbReference>
<comment type="caution">
    <text evidence="2">The sequence shown here is derived from an EMBL/GenBank/DDBJ whole genome shotgun (WGS) entry which is preliminary data.</text>
</comment>
<dbReference type="Proteomes" id="UP000789901">
    <property type="component" value="Unassembled WGS sequence"/>
</dbReference>
<evidence type="ECO:0000259" key="1">
    <source>
        <dbReference type="PROSITE" id="PS50011"/>
    </source>
</evidence>
<dbReference type="PROSITE" id="PS00109">
    <property type="entry name" value="PROTEIN_KINASE_TYR"/>
    <property type="match status" value="1"/>
</dbReference>
<dbReference type="PANTHER" id="PTHR44329">
    <property type="entry name" value="SERINE/THREONINE-PROTEIN KINASE TNNI3K-RELATED"/>
    <property type="match status" value="1"/>
</dbReference>
<dbReference type="InterPro" id="IPR051681">
    <property type="entry name" value="Ser/Thr_Kinases-Pseudokinases"/>
</dbReference>
<gene>
    <name evidence="2" type="ORF">GMARGA_LOCUS9656</name>
</gene>
<dbReference type="InterPro" id="IPR011009">
    <property type="entry name" value="Kinase-like_dom_sf"/>
</dbReference>
<sequence length="678" mass="79849">MSDTVICIVETTAEILALYNPIIGTINLIVREVREIYKNAESNKEICLIMFNRVDSAEHAMNTLMRNIEGSEDEEILENFRKKEYYLAFERFKNLLTNIKEYTNKVSKFDRYKQIINATEVKNKYEKLTKEYDMCIKDLQFTMIMSNEAARVKEAKKVDKAIENTEEALKKLDNTDQKLDMIAKNIDFLMKDKSHDAQVKKIDPSELSEPPYKETNFRRNVAKKIYKGEYEEHEVAYKPIDSQNLGTELTILKKLKSKFILQFYGLSYVDNNEVMISEWAEKGTLKELYNKHDIPWTRKIQIIRDICRGIVFLRRVNIFHHDLRCENVFVLQNLDPKIGNFKFAREIQDKTKNLSNILPDVIRWMAPELIKTYTDKLTERNSGKKAFYTFNCEMFSFGMLIWELCYEKIPYESMNNEPMNIKQISDHVLSGKREKLLAGKFDDPTDKIIQEKFINIIDKVWRQTPQQRMDIAMLNREFEQLSVDYPISPTDRMLFADKELNLDGTMNKLTLDFIPLEKGIEFHKKKDHANAWKSFNQNADLNNVAAKYWKGYYLTYGYDVVEKDLEQARKLFREAADNDYADAQCRYAVSLLSNLKNFNENEKDKHFEEILHYFKLAADNKNVDAMYYLGDIYVSGKLKVPKDHEHKELGLKYLNSAANQKFEKAIKLLKELNLDEKV</sequence>
<dbReference type="Gene3D" id="1.25.40.10">
    <property type="entry name" value="Tetratricopeptide repeat domain"/>
    <property type="match status" value="1"/>
</dbReference>
<proteinExistence type="predicted"/>
<dbReference type="Gene3D" id="1.20.930.20">
    <property type="entry name" value="Adaptor protein Cbl, N-terminal domain"/>
    <property type="match status" value="1"/>
</dbReference>
<dbReference type="InterPro" id="IPR000719">
    <property type="entry name" value="Prot_kinase_dom"/>
</dbReference>
<dbReference type="PROSITE" id="PS50011">
    <property type="entry name" value="PROTEIN_KINASE_DOM"/>
    <property type="match status" value="1"/>
</dbReference>
<dbReference type="SUPFAM" id="SSF56112">
    <property type="entry name" value="Protein kinase-like (PK-like)"/>
    <property type="match status" value="1"/>
</dbReference>
<reference evidence="2 3" key="1">
    <citation type="submission" date="2021-06" db="EMBL/GenBank/DDBJ databases">
        <authorList>
            <person name="Kallberg Y."/>
            <person name="Tangrot J."/>
            <person name="Rosling A."/>
        </authorList>
    </citation>
    <scope>NUCLEOTIDE SEQUENCE [LARGE SCALE GENOMIC DNA]</scope>
    <source>
        <strain evidence="2 3">120-4 pot B 10/14</strain>
    </source>
</reference>
<dbReference type="CDD" id="cd21037">
    <property type="entry name" value="MLKL_NTD"/>
    <property type="match status" value="1"/>
</dbReference>